<evidence type="ECO:0000256" key="6">
    <source>
        <dbReference type="ARBA" id="ARBA00022840"/>
    </source>
</evidence>
<dbReference type="EMBL" id="PXYW01000003">
    <property type="protein sequence ID" value="PSR35238.1"/>
    <property type="molecule type" value="Genomic_DNA"/>
</dbReference>
<sequence>MAVVAVGISKIIQVQIPNIIGNLINQFRLGITVRLIQHYAGELAVVSIGYVLLFGLGQFTVGKLARIFEAHLRQRLFSHWELLETQYFQKHTVGDLLSHVLNDVPAVRQAMAGGISQILQAVFLFLATLAMTVTKINWVLTAASLIPLLLIPAVVVRLGPKIRRQSRLVQESLSEMSDMAEESLQSIRLIKSTANEPIETKRFTDKTDAIYDRSMDLVRLNTTFQALIPLLTGISFAIALVFGGELTLTHKISLGSFVAFTVYLSMLVRPLMQFGNVINIFQNSSASLMRIDTLLKAQPEITDPDSPRSMPSHPSVAIQDLTFQYPHATKPALRHITLRVPAGSTLGIVGHTGSGKTTLCSLLLRELDPEPGTIFIGGVDIRELSRADLREHVAYVPQDGFLFSFPVGDNIGFPLADSNPALVTEAANKARILTTIQNMPRGFATIVGERGINLSGGQRQRVAIARALVKMDAKILILDDSLSAVDNRTESSILAALQELRRKNQTTTIIISHKLSSLRDADHILVLEDGMMAEYGTPKDLLSRQGSIYSHLYRIQTQGGAHLG</sequence>
<dbReference type="Gene3D" id="1.20.1560.10">
    <property type="entry name" value="ABC transporter type 1, transmembrane domain"/>
    <property type="match status" value="1"/>
</dbReference>
<comment type="caution">
    <text evidence="12">The sequence shown here is derived from an EMBL/GenBank/DDBJ whole genome shotgun (WGS) entry which is preliminary data.</text>
</comment>
<evidence type="ECO:0000256" key="2">
    <source>
        <dbReference type="ARBA" id="ARBA00022448"/>
    </source>
</evidence>
<evidence type="ECO:0000256" key="1">
    <source>
        <dbReference type="ARBA" id="ARBA00004651"/>
    </source>
</evidence>
<evidence type="ECO:0000313" key="13">
    <source>
        <dbReference type="Proteomes" id="UP000242972"/>
    </source>
</evidence>
<dbReference type="CDD" id="cd18541">
    <property type="entry name" value="ABC_6TM_TmrB_like"/>
    <property type="match status" value="1"/>
</dbReference>
<evidence type="ECO:0000259" key="11">
    <source>
        <dbReference type="PROSITE" id="PS50929"/>
    </source>
</evidence>
<dbReference type="SMART" id="SM00382">
    <property type="entry name" value="AAA"/>
    <property type="match status" value="1"/>
</dbReference>
<dbReference type="AlphaFoldDB" id="A0A2T2XLD0"/>
<dbReference type="GO" id="GO:0015421">
    <property type="term" value="F:ABC-type oligopeptide transporter activity"/>
    <property type="evidence" value="ECO:0007669"/>
    <property type="project" value="TreeGrafter"/>
</dbReference>
<dbReference type="PROSITE" id="PS50929">
    <property type="entry name" value="ABC_TM1F"/>
    <property type="match status" value="1"/>
</dbReference>
<keyword evidence="3" id="KW-1003">Cell membrane</keyword>
<evidence type="ECO:0000256" key="7">
    <source>
        <dbReference type="ARBA" id="ARBA00022989"/>
    </source>
</evidence>
<gene>
    <name evidence="12" type="ORF">C7B46_01715</name>
</gene>
<dbReference type="GO" id="GO:0005886">
    <property type="term" value="C:plasma membrane"/>
    <property type="evidence" value="ECO:0007669"/>
    <property type="project" value="UniProtKB-SubCell"/>
</dbReference>
<name>A0A2T2XLD0_9FIRM</name>
<dbReference type="InterPro" id="IPR027417">
    <property type="entry name" value="P-loop_NTPase"/>
</dbReference>
<dbReference type="SUPFAM" id="SSF52540">
    <property type="entry name" value="P-loop containing nucleoside triphosphate hydrolases"/>
    <property type="match status" value="1"/>
</dbReference>
<feature type="transmembrane region" description="Helical" evidence="9">
    <location>
        <begin position="136"/>
        <end position="158"/>
    </location>
</feature>
<dbReference type="InterPro" id="IPR003439">
    <property type="entry name" value="ABC_transporter-like_ATP-bd"/>
</dbReference>
<dbReference type="GO" id="GO:0005524">
    <property type="term" value="F:ATP binding"/>
    <property type="evidence" value="ECO:0007669"/>
    <property type="project" value="UniProtKB-KW"/>
</dbReference>
<organism evidence="12 13">
    <name type="scientific">Sulfobacillus benefaciens</name>
    <dbReference type="NCBI Taxonomy" id="453960"/>
    <lineage>
        <taxon>Bacteria</taxon>
        <taxon>Bacillati</taxon>
        <taxon>Bacillota</taxon>
        <taxon>Clostridia</taxon>
        <taxon>Eubacteriales</taxon>
        <taxon>Clostridiales Family XVII. Incertae Sedis</taxon>
        <taxon>Sulfobacillus</taxon>
    </lineage>
</organism>
<accession>A0A2T2XLD0</accession>
<feature type="transmembrane region" description="Helical" evidence="9">
    <location>
        <begin position="43"/>
        <end position="65"/>
    </location>
</feature>
<proteinExistence type="predicted"/>
<feature type="transmembrane region" description="Helical" evidence="9">
    <location>
        <begin position="248"/>
        <end position="268"/>
    </location>
</feature>
<keyword evidence="8 9" id="KW-0472">Membrane</keyword>
<keyword evidence="2" id="KW-0813">Transport</keyword>
<keyword evidence="7 9" id="KW-1133">Transmembrane helix</keyword>
<dbReference type="Pfam" id="PF00005">
    <property type="entry name" value="ABC_tran"/>
    <property type="match status" value="1"/>
</dbReference>
<reference evidence="12 13" key="1">
    <citation type="journal article" date="2014" name="BMC Genomics">
        <title>Comparison of environmental and isolate Sulfobacillus genomes reveals diverse carbon, sulfur, nitrogen, and hydrogen metabolisms.</title>
        <authorList>
            <person name="Justice N.B."/>
            <person name="Norman A."/>
            <person name="Brown C.T."/>
            <person name="Singh A."/>
            <person name="Thomas B.C."/>
            <person name="Banfield J.F."/>
        </authorList>
    </citation>
    <scope>NUCLEOTIDE SEQUENCE [LARGE SCALE GENOMIC DNA]</scope>
    <source>
        <strain evidence="12">AMDSBA4</strain>
    </source>
</reference>
<dbReference type="GO" id="GO:0016887">
    <property type="term" value="F:ATP hydrolysis activity"/>
    <property type="evidence" value="ECO:0007669"/>
    <property type="project" value="InterPro"/>
</dbReference>
<evidence type="ECO:0000256" key="5">
    <source>
        <dbReference type="ARBA" id="ARBA00022741"/>
    </source>
</evidence>
<evidence type="ECO:0000256" key="4">
    <source>
        <dbReference type="ARBA" id="ARBA00022692"/>
    </source>
</evidence>
<feature type="domain" description="ABC transporter" evidence="10">
    <location>
        <begin position="316"/>
        <end position="554"/>
    </location>
</feature>
<dbReference type="PANTHER" id="PTHR43394">
    <property type="entry name" value="ATP-DEPENDENT PERMEASE MDL1, MITOCHONDRIAL"/>
    <property type="match status" value="1"/>
</dbReference>
<comment type="subcellular location">
    <subcellularLocation>
        <location evidence="1">Cell membrane</location>
        <topology evidence="1">Multi-pass membrane protein</topology>
    </subcellularLocation>
</comment>
<dbReference type="PROSITE" id="PS00211">
    <property type="entry name" value="ABC_TRANSPORTER_1"/>
    <property type="match status" value="1"/>
</dbReference>
<dbReference type="FunFam" id="3.40.50.300:FF:000221">
    <property type="entry name" value="Multidrug ABC transporter ATP-binding protein"/>
    <property type="match status" value="1"/>
</dbReference>
<dbReference type="Pfam" id="PF00664">
    <property type="entry name" value="ABC_membrane"/>
    <property type="match status" value="1"/>
</dbReference>
<evidence type="ECO:0000256" key="8">
    <source>
        <dbReference type="ARBA" id="ARBA00023136"/>
    </source>
</evidence>
<dbReference type="Proteomes" id="UP000242972">
    <property type="component" value="Unassembled WGS sequence"/>
</dbReference>
<evidence type="ECO:0000256" key="3">
    <source>
        <dbReference type="ARBA" id="ARBA00022475"/>
    </source>
</evidence>
<dbReference type="InterPro" id="IPR003593">
    <property type="entry name" value="AAA+_ATPase"/>
</dbReference>
<feature type="domain" description="ABC transmembrane type-1" evidence="11">
    <location>
        <begin position="1"/>
        <end position="283"/>
    </location>
</feature>
<dbReference type="InterPro" id="IPR039421">
    <property type="entry name" value="Type_1_exporter"/>
</dbReference>
<keyword evidence="6 12" id="KW-0067">ATP-binding</keyword>
<protein>
    <submittedName>
        <fullName evidence="12">ABC transporter ATP-binding protein</fullName>
    </submittedName>
</protein>
<dbReference type="InterPro" id="IPR011527">
    <property type="entry name" value="ABC1_TM_dom"/>
</dbReference>
<feature type="transmembrane region" description="Helical" evidence="9">
    <location>
        <begin position="223"/>
        <end position="242"/>
    </location>
</feature>
<feature type="transmembrane region" description="Helical" evidence="9">
    <location>
        <begin position="110"/>
        <end position="130"/>
    </location>
</feature>
<evidence type="ECO:0000256" key="9">
    <source>
        <dbReference type="SAM" id="Phobius"/>
    </source>
</evidence>
<keyword evidence="5" id="KW-0547">Nucleotide-binding</keyword>
<dbReference type="PROSITE" id="PS50893">
    <property type="entry name" value="ABC_TRANSPORTER_2"/>
    <property type="match status" value="1"/>
</dbReference>
<dbReference type="InterPro" id="IPR017871">
    <property type="entry name" value="ABC_transporter-like_CS"/>
</dbReference>
<dbReference type="Gene3D" id="3.40.50.300">
    <property type="entry name" value="P-loop containing nucleotide triphosphate hydrolases"/>
    <property type="match status" value="1"/>
</dbReference>
<evidence type="ECO:0000313" key="12">
    <source>
        <dbReference type="EMBL" id="PSR35238.1"/>
    </source>
</evidence>
<dbReference type="SUPFAM" id="SSF90123">
    <property type="entry name" value="ABC transporter transmembrane region"/>
    <property type="match status" value="1"/>
</dbReference>
<evidence type="ECO:0000259" key="10">
    <source>
        <dbReference type="PROSITE" id="PS50893"/>
    </source>
</evidence>
<dbReference type="PANTHER" id="PTHR43394:SF1">
    <property type="entry name" value="ATP-BINDING CASSETTE SUB-FAMILY B MEMBER 10, MITOCHONDRIAL"/>
    <property type="match status" value="1"/>
</dbReference>
<dbReference type="InterPro" id="IPR036640">
    <property type="entry name" value="ABC1_TM_sf"/>
</dbReference>
<keyword evidence="4 9" id="KW-0812">Transmembrane</keyword>